<name>A0A8S1X1H9_9CILI</name>
<evidence type="ECO:0000256" key="2">
    <source>
        <dbReference type="SAM" id="MobiDB-lite"/>
    </source>
</evidence>
<evidence type="ECO:0000259" key="3">
    <source>
        <dbReference type="PROSITE" id="PS00028"/>
    </source>
</evidence>
<gene>
    <name evidence="4" type="ORF">PPENT_87.1.T1090060</name>
</gene>
<dbReference type="Proteomes" id="UP000689195">
    <property type="component" value="Unassembled WGS sequence"/>
</dbReference>
<evidence type="ECO:0000313" key="5">
    <source>
        <dbReference type="Proteomes" id="UP000689195"/>
    </source>
</evidence>
<evidence type="ECO:0000313" key="4">
    <source>
        <dbReference type="EMBL" id="CAD8195322.1"/>
    </source>
</evidence>
<accession>A0A8S1X1H9</accession>
<proteinExistence type="predicted"/>
<dbReference type="OrthoDB" id="305204at2759"/>
<evidence type="ECO:0000256" key="1">
    <source>
        <dbReference type="SAM" id="Coils"/>
    </source>
</evidence>
<dbReference type="EMBL" id="CAJJDO010000109">
    <property type="protein sequence ID" value="CAD8195322.1"/>
    <property type="molecule type" value="Genomic_DNA"/>
</dbReference>
<dbReference type="InterPro" id="IPR013087">
    <property type="entry name" value="Znf_C2H2_type"/>
</dbReference>
<dbReference type="AlphaFoldDB" id="A0A8S1X1H9"/>
<dbReference type="PROSITE" id="PS00028">
    <property type="entry name" value="ZINC_FINGER_C2H2_1"/>
    <property type="match status" value="1"/>
</dbReference>
<reference evidence="4" key="1">
    <citation type="submission" date="2021-01" db="EMBL/GenBank/DDBJ databases">
        <authorList>
            <consortium name="Genoscope - CEA"/>
            <person name="William W."/>
        </authorList>
    </citation>
    <scope>NUCLEOTIDE SEQUENCE</scope>
</reference>
<protein>
    <recommendedName>
        <fullName evidence="3">C2H2-type domain-containing protein</fullName>
    </recommendedName>
</protein>
<comment type="caution">
    <text evidence="4">The sequence shown here is derived from an EMBL/GenBank/DDBJ whole genome shotgun (WGS) entry which is preliminary data.</text>
</comment>
<feature type="coiled-coil region" evidence="1">
    <location>
        <begin position="222"/>
        <end position="267"/>
    </location>
</feature>
<feature type="region of interest" description="Disordered" evidence="2">
    <location>
        <begin position="394"/>
        <end position="426"/>
    </location>
</feature>
<keyword evidence="5" id="KW-1185">Reference proteome</keyword>
<sequence>MSNFWKEIQNYSGCTDFEQLQYYLNIIYKYEIQLEDFQTIHPVYLAKLMHLHQLAIQYYEHSTEELIEYEKYNLKSTLDIEEQIRKKEKKLIESKVNIKATQKKLQLELNQKDKFIQKIINTQLIQCLYCDQVVTTESQFDLHMQQYHKKEFNKKEVNIINQALQNQLLTQQLSNKVIQQNQQNYLALNYQLLQFTKEQLSRETTNFIENTLEVTGKIKNIDQNYTKEIKNLEEEIDNKLNLIQLNVEKEEQIREQQVKEKVALMEEQIMQEFEKSRSHLLKSKQVNKMKTNTFIGKSQESSVYNSQQPPSAVFQQQSGIQRGQTTINIQSLANIEQDELIQDDQFQKTNQQQFKIQIKPTSELDTPLQGKFEQSQQLSESLLGSQRLLVKPSTEIQQQQSKFHKQVQKKNSESEGDQSFNKNDNQYYNDDNIDYLVQNLEMYHNAIDSQQNMLFELLLNRSKGSRPTCSDLQKKHYRQILEKNIEKDMKGIEGFDLKVLKKTYDDLNKQLKDQQANADEKLQLYSFNEESHTPEEIDSRRATQFLNIRSRKNSGKHLKNPSQN</sequence>
<keyword evidence="1" id="KW-0175">Coiled coil</keyword>
<organism evidence="4 5">
    <name type="scientific">Paramecium pentaurelia</name>
    <dbReference type="NCBI Taxonomy" id="43138"/>
    <lineage>
        <taxon>Eukaryota</taxon>
        <taxon>Sar</taxon>
        <taxon>Alveolata</taxon>
        <taxon>Ciliophora</taxon>
        <taxon>Intramacronucleata</taxon>
        <taxon>Oligohymenophorea</taxon>
        <taxon>Peniculida</taxon>
        <taxon>Parameciidae</taxon>
        <taxon>Paramecium</taxon>
    </lineage>
</organism>
<feature type="region of interest" description="Disordered" evidence="2">
    <location>
        <begin position="300"/>
        <end position="319"/>
    </location>
</feature>
<feature type="domain" description="C2H2-type" evidence="3">
    <location>
        <begin position="127"/>
        <end position="148"/>
    </location>
</feature>
<feature type="coiled-coil region" evidence="1">
    <location>
        <begin position="497"/>
        <end position="524"/>
    </location>
</feature>